<dbReference type="AlphaFoldDB" id="A0A6L3JPW0"/>
<dbReference type="InterPro" id="IPR011990">
    <property type="entry name" value="TPR-like_helical_dom_sf"/>
</dbReference>
<comment type="caution">
    <text evidence="2">The sequence shown here is derived from an EMBL/GenBank/DDBJ whole genome shotgun (WGS) entry which is preliminary data.</text>
</comment>
<feature type="domain" description="SusD-like N-terminal" evidence="1">
    <location>
        <begin position="37"/>
        <end position="155"/>
    </location>
</feature>
<gene>
    <name evidence="2" type="ORF">F2Y87_29650</name>
</gene>
<name>A0A6L3JPW0_9BACE</name>
<dbReference type="Pfam" id="PF14322">
    <property type="entry name" value="SusD-like_3"/>
    <property type="match status" value="1"/>
</dbReference>
<sequence length="155" mass="17377">MCPALCCLIGASLNSCMELDDSVYTTIVSDKYHYTEKDMVAILGNAYTPWRSVVIGAINETQTISTDETMIPVHPWGWNGTTINMHLHTWTSETGEAVNRWGDLYTGINNANQVIYQIESGLLPVTEGKDNYLAELKAVRASYYYMLCDYYGNVP</sequence>
<organism evidence="2 3">
    <name type="scientific">Bacteroides cellulosilyticus</name>
    <dbReference type="NCBI Taxonomy" id="246787"/>
    <lineage>
        <taxon>Bacteria</taxon>
        <taxon>Pseudomonadati</taxon>
        <taxon>Bacteroidota</taxon>
        <taxon>Bacteroidia</taxon>
        <taxon>Bacteroidales</taxon>
        <taxon>Bacteroidaceae</taxon>
        <taxon>Bacteroides</taxon>
    </lineage>
</organism>
<accession>A0A6L3JPW0</accession>
<feature type="non-terminal residue" evidence="2">
    <location>
        <position position="155"/>
    </location>
</feature>
<dbReference type="InterPro" id="IPR033985">
    <property type="entry name" value="SusD-like_N"/>
</dbReference>
<reference evidence="2 3" key="1">
    <citation type="journal article" date="2019" name="Nat. Med.">
        <title>A library of human gut bacterial isolates paired with longitudinal multiomics data enables mechanistic microbiome research.</title>
        <authorList>
            <person name="Poyet M."/>
            <person name="Groussin M."/>
            <person name="Gibbons S.M."/>
            <person name="Avila-Pacheco J."/>
            <person name="Jiang X."/>
            <person name="Kearney S.M."/>
            <person name="Perrotta A.R."/>
            <person name="Berdy B."/>
            <person name="Zhao S."/>
            <person name="Lieberman T.D."/>
            <person name="Swanson P.K."/>
            <person name="Smith M."/>
            <person name="Roesemann S."/>
            <person name="Alexander J.E."/>
            <person name="Rich S.A."/>
            <person name="Livny J."/>
            <person name="Vlamakis H."/>
            <person name="Clish C."/>
            <person name="Bullock K."/>
            <person name="Deik A."/>
            <person name="Scott J."/>
            <person name="Pierce K.A."/>
            <person name="Xavier R.J."/>
            <person name="Alm E.J."/>
        </authorList>
    </citation>
    <scope>NUCLEOTIDE SEQUENCE [LARGE SCALE GENOMIC DNA]</scope>
    <source>
        <strain evidence="2 3">BIOML-A8</strain>
    </source>
</reference>
<dbReference type="Proteomes" id="UP000482653">
    <property type="component" value="Unassembled WGS sequence"/>
</dbReference>
<evidence type="ECO:0000259" key="1">
    <source>
        <dbReference type="Pfam" id="PF14322"/>
    </source>
</evidence>
<dbReference type="SUPFAM" id="SSF48452">
    <property type="entry name" value="TPR-like"/>
    <property type="match status" value="1"/>
</dbReference>
<evidence type="ECO:0000313" key="3">
    <source>
        <dbReference type="Proteomes" id="UP000482653"/>
    </source>
</evidence>
<evidence type="ECO:0000313" key="2">
    <source>
        <dbReference type="EMBL" id="KAA5408594.1"/>
    </source>
</evidence>
<protein>
    <submittedName>
        <fullName evidence="2">RagB/SusD family nutrient uptake outer membrane protein</fullName>
    </submittedName>
</protein>
<proteinExistence type="predicted"/>
<dbReference type="EMBL" id="VVYX01000207">
    <property type="protein sequence ID" value="KAA5408594.1"/>
    <property type="molecule type" value="Genomic_DNA"/>
</dbReference>
<dbReference type="Gene3D" id="1.25.40.390">
    <property type="match status" value="1"/>
</dbReference>